<dbReference type="InterPro" id="IPR026555">
    <property type="entry name" value="NSL3/Tex30"/>
</dbReference>
<dbReference type="InterPro" id="IPR029058">
    <property type="entry name" value="AB_hydrolase_fold"/>
</dbReference>
<dbReference type="InterPro" id="IPR046879">
    <property type="entry name" value="KANL3/Tex30_Abhydrolase"/>
</dbReference>
<dbReference type="EMBL" id="NQJF01000002">
    <property type="protein sequence ID" value="OYD25952.1"/>
    <property type="molecule type" value="Genomic_DNA"/>
</dbReference>
<dbReference type="SUPFAM" id="SSF53474">
    <property type="entry name" value="alpha/beta-Hydrolases"/>
    <property type="match status" value="1"/>
</dbReference>
<protein>
    <submittedName>
        <fullName evidence="2">Alpha/beta hydrolase</fullName>
    </submittedName>
</protein>
<dbReference type="GO" id="GO:0016787">
    <property type="term" value="F:hydrolase activity"/>
    <property type="evidence" value="ECO:0007669"/>
    <property type="project" value="UniProtKB-KW"/>
</dbReference>
<reference evidence="3 5" key="2">
    <citation type="submission" date="2019-03" db="EMBL/GenBank/DDBJ databases">
        <title>Genomic Encyclopedia of Archaeal and Bacterial Type Strains, Phase II (KMG-II): from individual species to whole genera.</title>
        <authorList>
            <person name="Goeker M."/>
        </authorList>
    </citation>
    <scope>NUCLEOTIDE SEQUENCE [LARGE SCALE GENOMIC DNA]</scope>
    <source>
        <strain evidence="3 5">DSM 15594</strain>
    </source>
</reference>
<dbReference type="AlphaFoldDB" id="A0A235CN15"/>
<dbReference type="EMBL" id="SODO01000003">
    <property type="protein sequence ID" value="TDW60028.1"/>
    <property type="molecule type" value="Genomic_DNA"/>
</dbReference>
<evidence type="ECO:0000313" key="2">
    <source>
        <dbReference type="EMBL" id="OYD25952.1"/>
    </source>
</evidence>
<dbReference type="PANTHER" id="PTHR13136">
    <property type="entry name" value="TESTIS DEVELOPMENT PROTEIN PRTD"/>
    <property type="match status" value="1"/>
</dbReference>
<accession>A0A235CN15</accession>
<feature type="domain" description="KANL3/Tex30 alpha/beta hydrolase-like" evidence="1">
    <location>
        <begin position="13"/>
        <end position="200"/>
    </location>
</feature>
<evidence type="ECO:0000313" key="4">
    <source>
        <dbReference type="Proteomes" id="UP000243640"/>
    </source>
</evidence>
<evidence type="ECO:0000259" key="1">
    <source>
        <dbReference type="Pfam" id="PF20408"/>
    </source>
</evidence>
<dbReference type="RefSeq" id="WP_094277140.1">
    <property type="nucleotide sequence ID" value="NZ_JAJGNK010000002.1"/>
</dbReference>
<gene>
    <name evidence="2" type="ORF">B6S09_03690</name>
    <name evidence="3" type="ORF">LY04_01020</name>
</gene>
<dbReference type="Gene3D" id="3.40.50.1820">
    <property type="entry name" value="alpha/beta hydrolase"/>
    <property type="match status" value="1"/>
</dbReference>
<dbReference type="PANTHER" id="PTHR13136:SF11">
    <property type="entry name" value="TESTIS-EXPRESSED PROTEIN 30"/>
    <property type="match status" value="1"/>
</dbReference>
<keyword evidence="5" id="KW-1185">Reference proteome</keyword>
<comment type="caution">
    <text evidence="2">The sequence shown here is derived from an EMBL/GenBank/DDBJ whole genome shotgun (WGS) entry which is preliminary data.</text>
</comment>
<organism evidence="2 4">
    <name type="scientific">Oceanimonas baumannii</name>
    <dbReference type="NCBI Taxonomy" id="129578"/>
    <lineage>
        <taxon>Bacteria</taxon>
        <taxon>Pseudomonadati</taxon>
        <taxon>Pseudomonadota</taxon>
        <taxon>Gammaproteobacteria</taxon>
        <taxon>Aeromonadales</taxon>
        <taxon>Aeromonadaceae</taxon>
        <taxon>Oceanimonas</taxon>
    </lineage>
</organism>
<dbReference type="Proteomes" id="UP000243640">
    <property type="component" value="Unassembled WGS sequence"/>
</dbReference>
<dbReference type="OrthoDB" id="652634at2"/>
<name>A0A235CN15_9GAMM</name>
<dbReference type="Proteomes" id="UP000295058">
    <property type="component" value="Unassembled WGS sequence"/>
</dbReference>
<proteinExistence type="predicted"/>
<sequence length="203" mass="22412">MKVLKNGSDTACRRLLLAHGAGAGMEHDVMQTLAQGLACDDIQVIRFEFPYMQKTRADGRRRPPDREPVLLDCWRQVVAEFAHPGLFMAGKSMGGRMASLVADELQPAGLILLGFPFYPPGKPDRFRGQHLASITTPTLLLQGERDTFGDREAVAGYDLADTVQTSWITDGDHGFKPRKASGATLESNLACVIDNMRNFIREH</sequence>
<evidence type="ECO:0000313" key="3">
    <source>
        <dbReference type="EMBL" id="TDW60028.1"/>
    </source>
</evidence>
<dbReference type="Pfam" id="PF20408">
    <property type="entry name" value="Abhydrolase_11"/>
    <property type="match status" value="1"/>
</dbReference>
<evidence type="ECO:0000313" key="5">
    <source>
        <dbReference type="Proteomes" id="UP000295058"/>
    </source>
</evidence>
<keyword evidence="2" id="KW-0378">Hydrolase</keyword>
<reference evidence="2 4" key="1">
    <citation type="submission" date="2017-08" db="EMBL/GenBank/DDBJ databases">
        <title>Draft Genome Sequence of the Marine Bacterium Oceanimonas baumannii ATCC 700832.</title>
        <authorList>
            <person name="Mcclelland W.D."/>
            <person name="Brennan M.A."/>
            <person name="Trachtenberg A.M."/>
            <person name="Maclea K.S."/>
        </authorList>
    </citation>
    <scope>NUCLEOTIDE SEQUENCE [LARGE SCALE GENOMIC DNA]</scope>
    <source>
        <strain evidence="2 4">ATCC 700832</strain>
    </source>
</reference>